<evidence type="ECO:0000313" key="2">
    <source>
        <dbReference type="EMBL" id="CCH87803.1"/>
    </source>
</evidence>
<keyword evidence="3" id="KW-1185">Reference proteome</keyword>
<feature type="transmembrane region" description="Helical" evidence="1">
    <location>
        <begin position="165"/>
        <end position="183"/>
    </location>
</feature>
<dbReference type="Proteomes" id="UP000006461">
    <property type="component" value="Chromosome"/>
</dbReference>
<feature type="transmembrane region" description="Helical" evidence="1">
    <location>
        <begin position="106"/>
        <end position="125"/>
    </location>
</feature>
<protein>
    <submittedName>
        <fullName evidence="2">Amino acid ABC transport permease</fullName>
    </submittedName>
</protein>
<reference evidence="2 3" key="1">
    <citation type="journal article" date="2012" name="J. Bacteriol.">
        <title>Genome Sequence of Radiation-Resistant Modestobacter marinus Strain BC501, a Representative Actinobacterium That Thrives on Calcareous Stone Surfaces.</title>
        <authorList>
            <person name="Normand P."/>
            <person name="Gury J."/>
            <person name="Pujic P."/>
            <person name="Chouaia B."/>
            <person name="Crotti E."/>
            <person name="Brusetti L."/>
            <person name="Daffonchio D."/>
            <person name="Vacherie B."/>
            <person name="Barbe V."/>
            <person name="Medigue C."/>
            <person name="Calteau A."/>
            <person name="Ghodhbane-Gtari F."/>
            <person name="Essoussi I."/>
            <person name="Nouioui I."/>
            <person name="Abbassi-Ghozzi I."/>
            <person name="Gtari M."/>
        </authorList>
    </citation>
    <scope>NUCLEOTIDE SEQUENCE [LARGE SCALE GENOMIC DNA]</scope>
    <source>
        <strain evidence="3">BC 501</strain>
    </source>
</reference>
<keyword evidence="1" id="KW-0812">Transmembrane</keyword>
<sequence length="192" mass="18573">MLLAAGLPTVPWATVLTTVGLAAGLSLLLPVLPAPADGLLPPLAVVVVACGCAAAADDATAAVTEAVPVTVRRRLLARVLLVVPLSALGAVGVALGSAWAGATPGAGLAGLWAGTGALGLASGAAVRRVADLPAVAAAAVLAGGGLVVVTTVPPEVLEVAAWDSVSERTALALVVAVAVLSRVTRDPATRRT</sequence>
<feature type="transmembrane region" description="Helical" evidence="1">
    <location>
        <begin position="75"/>
        <end position="100"/>
    </location>
</feature>
<accession>I4EWP0</accession>
<dbReference type="HOGENOM" id="CLU_1413767_0_0_11"/>
<keyword evidence="1" id="KW-0472">Membrane</keyword>
<name>I4EWP0_MODI5</name>
<dbReference type="AlphaFoldDB" id="I4EWP0"/>
<feature type="transmembrane region" description="Helical" evidence="1">
    <location>
        <begin position="12"/>
        <end position="33"/>
    </location>
</feature>
<evidence type="ECO:0000256" key="1">
    <source>
        <dbReference type="SAM" id="Phobius"/>
    </source>
</evidence>
<keyword evidence="1" id="KW-1133">Transmembrane helix</keyword>
<gene>
    <name evidence="2" type="ordered locus">MODMU_2371</name>
</gene>
<dbReference type="STRING" id="477641.MODMU_2371"/>
<organism evidence="2 3">
    <name type="scientific">Modestobacter italicus (strain DSM 44449 / CECT 9708 / BC 501)</name>
    <dbReference type="NCBI Taxonomy" id="2732864"/>
    <lineage>
        <taxon>Bacteria</taxon>
        <taxon>Bacillati</taxon>
        <taxon>Actinomycetota</taxon>
        <taxon>Actinomycetes</taxon>
        <taxon>Geodermatophilales</taxon>
        <taxon>Geodermatophilaceae</taxon>
        <taxon>Modestobacter</taxon>
    </lineage>
</organism>
<proteinExistence type="predicted"/>
<dbReference type="EMBL" id="FO203431">
    <property type="protein sequence ID" value="CCH87803.1"/>
    <property type="molecule type" value="Genomic_DNA"/>
</dbReference>
<feature type="transmembrane region" description="Helical" evidence="1">
    <location>
        <begin position="132"/>
        <end position="153"/>
    </location>
</feature>
<dbReference type="KEGG" id="mmar:MODMU_2371"/>
<evidence type="ECO:0000313" key="3">
    <source>
        <dbReference type="Proteomes" id="UP000006461"/>
    </source>
</evidence>